<name>A0A842HC13_9BACT</name>
<dbReference type="InterPro" id="IPR023696">
    <property type="entry name" value="Ureohydrolase_dom_sf"/>
</dbReference>
<dbReference type="Pfam" id="PF00850">
    <property type="entry name" value="Hist_deacetyl"/>
    <property type="match status" value="1"/>
</dbReference>
<sequence>MARTALFQHPDFVHHETGPDHPECLERYRAIIDALENSSLQSELQWHLAEPATLEQLEANHDRDYIRHVEEACLAGTGQFDKGETRVSHESFQVARLAAGAAVGAVDAVLAGACDNAFCALRPPGHHAERAKAMGFCLFNNVAIAARHARKAHGLDRVFILDWDIHHGNGTQHSFYDDGQVFFCSLHQYPFYPGTGNADEQGIGAGKGTTLNLPLPPRTKGDTYQNLLAGPVADAVAGFRPDLLLVSAGFDAHRDDPMAHMDLTEEDFGAMTRTARALADEHCGGRLVSVLEGGYEHKALAASVKAHLRSLLAVE</sequence>
<evidence type="ECO:0000256" key="1">
    <source>
        <dbReference type="ARBA" id="ARBA00005947"/>
    </source>
</evidence>
<dbReference type="PANTHER" id="PTHR10625:SF10">
    <property type="entry name" value="HISTONE DEACETYLASE HDAC1"/>
    <property type="match status" value="1"/>
</dbReference>
<dbReference type="Proteomes" id="UP000546464">
    <property type="component" value="Unassembled WGS sequence"/>
</dbReference>
<dbReference type="InterPro" id="IPR023801">
    <property type="entry name" value="His_deacetylse_dom"/>
</dbReference>
<dbReference type="InterPro" id="IPR000286">
    <property type="entry name" value="HDACs"/>
</dbReference>
<dbReference type="EMBL" id="JACHVB010000012">
    <property type="protein sequence ID" value="MBC2593157.1"/>
    <property type="molecule type" value="Genomic_DNA"/>
</dbReference>
<reference evidence="3 4" key="1">
    <citation type="submission" date="2020-07" db="EMBL/GenBank/DDBJ databases">
        <authorList>
            <person name="Feng X."/>
        </authorList>
    </citation>
    <scope>NUCLEOTIDE SEQUENCE [LARGE SCALE GENOMIC DNA]</scope>
    <source>
        <strain evidence="3 4">JCM31066</strain>
    </source>
</reference>
<protein>
    <submittedName>
        <fullName evidence="3">Histone deacetylase</fullName>
    </submittedName>
</protein>
<proteinExistence type="inferred from homology"/>
<gene>
    <name evidence="3" type="ORF">H5P28_02680</name>
</gene>
<dbReference type="SUPFAM" id="SSF52768">
    <property type="entry name" value="Arginase/deacetylase"/>
    <property type="match status" value="1"/>
</dbReference>
<dbReference type="Gene3D" id="3.40.800.20">
    <property type="entry name" value="Histone deacetylase domain"/>
    <property type="match status" value="1"/>
</dbReference>
<dbReference type="CDD" id="cd09992">
    <property type="entry name" value="HDAC_classII"/>
    <property type="match status" value="1"/>
</dbReference>
<dbReference type="PANTHER" id="PTHR10625">
    <property type="entry name" value="HISTONE DEACETYLASE HDAC1-RELATED"/>
    <property type="match status" value="1"/>
</dbReference>
<dbReference type="InterPro" id="IPR037138">
    <property type="entry name" value="His_deacetylse_dom_sf"/>
</dbReference>
<evidence type="ECO:0000313" key="4">
    <source>
        <dbReference type="Proteomes" id="UP000546464"/>
    </source>
</evidence>
<dbReference type="PRINTS" id="PR01270">
    <property type="entry name" value="HDASUPER"/>
</dbReference>
<evidence type="ECO:0000259" key="2">
    <source>
        <dbReference type="Pfam" id="PF00850"/>
    </source>
</evidence>
<dbReference type="RefSeq" id="WP_185674150.1">
    <property type="nucleotide sequence ID" value="NZ_JACHVB010000012.1"/>
</dbReference>
<accession>A0A842HC13</accession>
<dbReference type="GO" id="GO:0004407">
    <property type="term" value="F:histone deacetylase activity"/>
    <property type="evidence" value="ECO:0007669"/>
    <property type="project" value="TreeGrafter"/>
</dbReference>
<dbReference type="AlphaFoldDB" id="A0A842HC13"/>
<comment type="caution">
    <text evidence="3">The sequence shown here is derived from an EMBL/GenBank/DDBJ whole genome shotgun (WGS) entry which is preliminary data.</text>
</comment>
<organism evidence="3 4">
    <name type="scientific">Ruficoccus amylovorans</name>
    <dbReference type="NCBI Taxonomy" id="1804625"/>
    <lineage>
        <taxon>Bacteria</taxon>
        <taxon>Pseudomonadati</taxon>
        <taxon>Verrucomicrobiota</taxon>
        <taxon>Opitutia</taxon>
        <taxon>Puniceicoccales</taxon>
        <taxon>Cerasicoccaceae</taxon>
        <taxon>Ruficoccus</taxon>
    </lineage>
</organism>
<evidence type="ECO:0000313" key="3">
    <source>
        <dbReference type="EMBL" id="MBC2593157.1"/>
    </source>
</evidence>
<comment type="similarity">
    <text evidence="1">Belongs to the histone deacetylase family.</text>
</comment>
<feature type="domain" description="Histone deacetylase" evidence="2">
    <location>
        <begin position="21"/>
        <end position="310"/>
    </location>
</feature>
<dbReference type="GO" id="GO:0040029">
    <property type="term" value="P:epigenetic regulation of gene expression"/>
    <property type="evidence" value="ECO:0007669"/>
    <property type="project" value="TreeGrafter"/>
</dbReference>
<keyword evidence="4" id="KW-1185">Reference proteome</keyword>